<evidence type="ECO:0000313" key="4">
    <source>
        <dbReference type="EMBL" id="MEM5450538.1"/>
    </source>
</evidence>
<evidence type="ECO:0000259" key="2">
    <source>
        <dbReference type="Pfam" id="PF00535"/>
    </source>
</evidence>
<dbReference type="InterPro" id="IPR029044">
    <property type="entry name" value="Nucleotide-diphossugar_trans"/>
</dbReference>
<organism evidence="4 5">
    <name type="scientific">Paraburkholderia guartelaensis</name>
    <dbReference type="NCBI Taxonomy" id="2546446"/>
    <lineage>
        <taxon>Bacteria</taxon>
        <taxon>Pseudomonadati</taxon>
        <taxon>Pseudomonadota</taxon>
        <taxon>Betaproteobacteria</taxon>
        <taxon>Burkholderiales</taxon>
        <taxon>Burkholderiaceae</taxon>
        <taxon>Paraburkholderia</taxon>
    </lineage>
</organism>
<evidence type="ECO:0000313" key="5">
    <source>
        <dbReference type="Proteomes" id="UP001390669"/>
    </source>
</evidence>
<keyword evidence="5" id="KW-1185">Reference proteome</keyword>
<dbReference type="Gene3D" id="1.10.287.1490">
    <property type="match status" value="1"/>
</dbReference>
<dbReference type="EC" id="2.4.-.-" evidence="4"/>
<gene>
    <name evidence="4" type="ORF">VSR33_23955</name>
</gene>
<accession>A0ABU9SGR0</accession>
<feature type="coiled-coil region" evidence="1">
    <location>
        <begin position="263"/>
        <end position="357"/>
    </location>
</feature>
<dbReference type="Pfam" id="PF00535">
    <property type="entry name" value="Glycos_transf_2"/>
    <property type="match status" value="2"/>
</dbReference>
<keyword evidence="1" id="KW-0175">Coiled coil</keyword>
<sequence length="1143" mass="127652">MKFTGERFVPDQTGNIELEHVHRYLCAAELCEGKDVLDIACGEGYGSSLLASKAASVIGVDIAQEAIDHASRHHSGANLEYRVGPAANIPVADASIDVVVSFETIEHHDQQNEMMVEIRRVLRPGGVLIMSSPDRVVYSELSGFNNPYHVKELTREEFQALLRASFKHVAMYGQRVVYASALLSEQDGRIESFRKAPGRVERGTGLVAPMYLVAVASDGDLPVLASGVFETEIGESDAVTGLKATIAARDHEILEFREGRTALEAAFQQVRAAEEEARAAHARADETRVRLEEALQSANTRIEEQASQLDSVNSTVNTLRTVARSQRTELTRLQTEKQELEASLNRMGASVEQLNASVHAYRASFSWRVTAPVRMASRVAQRGRNIVRALSRLMTSAGTPAFTPVHEMEPTGADGFVSTGADPQVAVAPHWTGLRPGWAVLTVDMDSTEPSLNPVLYAFHGADGAQVASYAMPGYGKGREKRLIVLPPEVRSLRFDPTDRRDVCFHLRDVSVRNVGKWGLVREGYAALAPTQRAEVWRALFGGKLQLAKTLVRSGIVGKYDKGEYRAWVETYDTLTPEDLVRLRQLGEELPNKPLISVVMPVYNTRPKYLRKALESVITQTYPHWELCIADDASPNPEVRAVLEEYMRKDPRIRVVFREKNGHISASSNSALEIVKGEFVALMDHDDAIPAHALFMVADEINRYPEVDLIYTDEDKVDENDQRHDPHFKTDWNRELFYSQNFIAHLGVYRTSIARHIGGFRVGFEGSQDYDFALRFLKHTDGSRIRHIPHVLYHWRIFPGVTSFSTDNPDASVETARRALVEYFAEVEPTSEVVGIDSFPGWWRIKRRQPAELPRVSLIVPTRDRLGVLRAAVDGLMRETNYENLEIIVVDNDSEEAETLEYFEEIKRDPRVKVLPVPGVFNFSGLNNAAVAVATGSIIGFINNDIEIIHPDWLLEMVTQLSQPNVGAVGAKLYYSNDTIQHAGVVLGLYGVAAHGHRHFPRNTIGYFGRPMLVQNVTAVTAACMLVLKDVFERIGGYDDVNLTVGYNDVDLCLKVREAGYDIVYTPFAELYHLESISRGANLSAAQIERDARERAYMMSRWGNVIAHDPFYSPNLTIAGENYGLAFPPRAMKRWKSANMQVR</sequence>
<dbReference type="InterPro" id="IPR013216">
    <property type="entry name" value="Methyltransf_11"/>
</dbReference>
<dbReference type="PANTHER" id="PTHR43685:SF2">
    <property type="entry name" value="GLYCOSYLTRANSFERASE 2-LIKE DOMAIN-CONTAINING PROTEIN"/>
    <property type="match status" value="1"/>
</dbReference>
<dbReference type="GO" id="GO:0016757">
    <property type="term" value="F:glycosyltransferase activity"/>
    <property type="evidence" value="ECO:0007669"/>
    <property type="project" value="UniProtKB-KW"/>
</dbReference>
<dbReference type="Gene3D" id="3.90.550.10">
    <property type="entry name" value="Spore Coat Polysaccharide Biosynthesis Protein SpsA, Chain A"/>
    <property type="match status" value="2"/>
</dbReference>
<feature type="domain" description="Glycosyltransferase 2-like" evidence="2">
    <location>
        <begin position="857"/>
        <end position="1035"/>
    </location>
</feature>
<dbReference type="Pfam" id="PF08241">
    <property type="entry name" value="Methyltransf_11"/>
    <property type="match status" value="1"/>
</dbReference>
<dbReference type="CDD" id="cd04186">
    <property type="entry name" value="GT_2_like_c"/>
    <property type="match status" value="1"/>
</dbReference>
<dbReference type="SUPFAM" id="SSF53335">
    <property type="entry name" value="S-adenosyl-L-methionine-dependent methyltransferases"/>
    <property type="match status" value="1"/>
</dbReference>
<dbReference type="Gene3D" id="3.40.50.150">
    <property type="entry name" value="Vaccinia Virus protein VP39"/>
    <property type="match status" value="1"/>
</dbReference>
<feature type="domain" description="Methyltransferase type 11" evidence="3">
    <location>
        <begin position="37"/>
        <end position="130"/>
    </location>
</feature>
<keyword evidence="4" id="KW-0328">Glycosyltransferase</keyword>
<dbReference type="EMBL" id="JAYMRW010000010">
    <property type="protein sequence ID" value="MEM5450538.1"/>
    <property type="molecule type" value="Genomic_DNA"/>
</dbReference>
<protein>
    <submittedName>
        <fullName evidence="4">Glycosyltransferase</fullName>
        <ecNumber evidence="4">2.4.-.-</ecNumber>
    </submittedName>
</protein>
<evidence type="ECO:0000256" key="1">
    <source>
        <dbReference type="SAM" id="Coils"/>
    </source>
</evidence>
<dbReference type="CDD" id="cd04184">
    <property type="entry name" value="GT2_RfbC_Mx_like"/>
    <property type="match status" value="1"/>
</dbReference>
<feature type="domain" description="Glycosyltransferase 2-like" evidence="2">
    <location>
        <begin position="597"/>
        <end position="755"/>
    </location>
</feature>
<dbReference type="InterPro" id="IPR001173">
    <property type="entry name" value="Glyco_trans_2-like"/>
</dbReference>
<dbReference type="InterPro" id="IPR050834">
    <property type="entry name" value="Glycosyltransf_2"/>
</dbReference>
<evidence type="ECO:0000259" key="3">
    <source>
        <dbReference type="Pfam" id="PF08241"/>
    </source>
</evidence>
<keyword evidence="4" id="KW-0808">Transferase</keyword>
<dbReference type="CDD" id="cd02440">
    <property type="entry name" value="AdoMet_MTases"/>
    <property type="match status" value="1"/>
</dbReference>
<dbReference type="PANTHER" id="PTHR43685">
    <property type="entry name" value="GLYCOSYLTRANSFERASE"/>
    <property type="match status" value="1"/>
</dbReference>
<dbReference type="SUPFAM" id="SSF53448">
    <property type="entry name" value="Nucleotide-diphospho-sugar transferases"/>
    <property type="match status" value="2"/>
</dbReference>
<name>A0ABU9SGR0_9BURK</name>
<dbReference type="Proteomes" id="UP001390669">
    <property type="component" value="Unassembled WGS sequence"/>
</dbReference>
<comment type="caution">
    <text evidence="4">The sequence shown here is derived from an EMBL/GenBank/DDBJ whole genome shotgun (WGS) entry which is preliminary data.</text>
</comment>
<dbReference type="RefSeq" id="WP_368683831.1">
    <property type="nucleotide sequence ID" value="NZ_JAYMRW010000010.1"/>
</dbReference>
<proteinExistence type="predicted"/>
<dbReference type="InterPro" id="IPR029063">
    <property type="entry name" value="SAM-dependent_MTases_sf"/>
</dbReference>
<reference evidence="4 5" key="1">
    <citation type="submission" date="2024-01" db="EMBL/GenBank/DDBJ databases">
        <title>The diversity of rhizobia nodulating Mimosa spp. in eleven states of Brazil covering several biomes is determined by host plant, location, and edaphic factors.</title>
        <authorList>
            <person name="Rouws L."/>
            <person name="Barauna A."/>
            <person name="Beukes C."/>
            <person name="De Faria S.M."/>
            <person name="Gross E."/>
            <person name="Dos Reis Junior F.B."/>
            <person name="Simon M."/>
            <person name="Maluk M."/>
            <person name="Odee D.W."/>
            <person name="Kenicer G."/>
            <person name="Young J.P.W."/>
            <person name="Reis V.M."/>
            <person name="Zilli J."/>
            <person name="James E.K."/>
        </authorList>
    </citation>
    <scope>NUCLEOTIDE SEQUENCE [LARGE SCALE GENOMIC DNA]</scope>
    <source>
        <strain evidence="4 5">JPY164</strain>
    </source>
</reference>